<organism evidence="1">
    <name type="scientific">uncultured Caudovirales phage</name>
    <dbReference type="NCBI Taxonomy" id="2100421"/>
    <lineage>
        <taxon>Viruses</taxon>
        <taxon>Duplodnaviria</taxon>
        <taxon>Heunggongvirae</taxon>
        <taxon>Uroviricota</taxon>
        <taxon>Caudoviricetes</taxon>
        <taxon>Peduoviridae</taxon>
        <taxon>Maltschvirus</taxon>
        <taxon>Maltschvirus maltsch</taxon>
    </lineage>
</organism>
<dbReference type="EMBL" id="LR796923">
    <property type="protein sequence ID" value="CAB4174885.1"/>
    <property type="molecule type" value="Genomic_DNA"/>
</dbReference>
<proteinExistence type="predicted"/>
<protein>
    <submittedName>
        <fullName evidence="1">Uncharacterized protein</fullName>
    </submittedName>
</protein>
<reference evidence="1" key="1">
    <citation type="submission" date="2020-05" db="EMBL/GenBank/DDBJ databases">
        <authorList>
            <person name="Chiriac C."/>
            <person name="Salcher M."/>
            <person name="Ghai R."/>
            <person name="Kavagutti S V."/>
        </authorList>
    </citation>
    <scope>NUCLEOTIDE SEQUENCE</scope>
</reference>
<accession>A0A6J5Q0F2</accession>
<gene>
    <name evidence="1" type="ORF">UFOVP972_88</name>
</gene>
<sequence length="80" mass="9108">MSQLLEVNEYAYVQTLGVLTFTQLGTVQIVPENVVKIHWELEIEGLTRFRVHMVDGRTFITNWGGTGDIADWNAPFVNNN</sequence>
<name>A0A6J5Q0F2_9CAUD</name>
<evidence type="ECO:0000313" key="1">
    <source>
        <dbReference type="EMBL" id="CAB4174885.1"/>
    </source>
</evidence>